<dbReference type="OrthoDB" id="9803927at2"/>
<sequence length="463" mass="49624">MKKISLFTLLIFSFALQSKAQSIYAQDRVYTGNQISNTVSVLDPSTQTLLGNIVLGKPQPDILSPLYKGQALVHGLGYSPKRQLLAAVSIGSNSVTFISTAKNKVLKTVYIGRSPHEATFNPSGSQAWISVRGESYISVIDANKLIEIKQIPVADGPGMVAFTPDGKWAYICSSFTAEVDVVNATSYAIVKRIPVVSPFSPNIFCSPDGKWIALTHKDVGKITVISTETNTIHTVLNTGPITNHVTFTLVNDSPVMLATIGGENSLKVFSVSQDFKLTDSVATGSLPHGVWTSADGKFAYVGLENDDQVQVVDLVKMAVVKTIAIGQCPQALLYAANASPANASKENLTPLNLADKSQVIKLMNKDNSMSSGMLNVRSVGLTDLVQQDFKKLEPNTSYTLALTNSSNDTFNADYVINSFKTDEKGAFSGQSSGIIKSVGTGGADYKHVVLIDDLSKKLVMISN</sequence>
<dbReference type="Proteomes" id="UP000198836">
    <property type="component" value="Unassembled WGS sequence"/>
</dbReference>
<evidence type="ECO:0000256" key="1">
    <source>
        <dbReference type="SAM" id="SignalP"/>
    </source>
</evidence>
<gene>
    <name evidence="2" type="ORF">SAMN04488511_114160</name>
</gene>
<evidence type="ECO:0000313" key="2">
    <source>
        <dbReference type="EMBL" id="SFA55407.1"/>
    </source>
</evidence>
<protein>
    <submittedName>
        <fullName evidence="2">40-residue YVTN family beta-propeller repeat-containing protein</fullName>
    </submittedName>
</protein>
<keyword evidence="1" id="KW-0732">Signal</keyword>
<dbReference type="AlphaFoldDB" id="A0A1I0TUM7"/>
<dbReference type="InterPro" id="IPR019405">
    <property type="entry name" value="Lactonase_7-beta_prop"/>
</dbReference>
<organism evidence="2 3">
    <name type="scientific">Pedobacter suwonensis</name>
    <dbReference type="NCBI Taxonomy" id="332999"/>
    <lineage>
        <taxon>Bacteria</taxon>
        <taxon>Pseudomonadati</taxon>
        <taxon>Bacteroidota</taxon>
        <taxon>Sphingobacteriia</taxon>
        <taxon>Sphingobacteriales</taxon>
        <taxon>Sphingobacteriaceae</taxon>
        <taxon>Pedobacter</taxon>
    </lineage>
</organism>
<dbReference type="InterPro" id="IPR015943">
    <property type="entry name" value="WD40/YVTN_repeat-like_dom_sf"/>
</dbReference>
<dbReference type="RefSeq" id="WP_056095402.1">
    <property type="nucleotide sequence ID" value="NZ_FOJM01000014.1"/>
</dbReference>
<dbReference type="InterPro" id="IPR011048">
    <property type="entry name" value="Haem_d1_sf"/>
</dbReference>
<evidence type="ECO:0000313" key="3">
    <source>
        <dbReference type="Proteomes" id="UP000198836"/>
    </source>
</evidence>
<dbReference type="SUPFAM" id="SSF51004">
    <property type="entry name" value="C-terminal (heme d1) domain of cytochrome cd1-nitrite reductase"/>
    <property type="match status" value="1"/>
</dbReference>
<proteinExistence type="predicted"/>
<dbReference type="Gene3D" id="2.130.10.10">
    <property type="entry name" value="YVTN repeat-like/Quinoprotein amine dehydrogenase"/>
    <property type="match status" value="2"/>
</dbReference>
<feature type="signal peptide" evidence="1">
    <location>
        <begin position="1"/>
        <end position="20"/>
    </location>
</feature>
<dbReference type="STRING" id="332999.SAMN04488511_114160"/>
<keyword evidence="3" id="KW-1185">Reference proteome</keyword>
<name>A0A1I0TUM7_9SPHI</name>
<feature type="chain" id="PRO_5011492293" evidence="1">
    <location>
        <begin position="21"/>
        <end position="463"/>
    </location>
</feature>
<dbReference type="Pfam" id="PF10282">
    <property type="entry name" value="Lactonase"/>
    <property type="match status" value="1"/>
</dbReference>
<reference evidence="3" key="1">
    <citation type="submission" date="2016-10" db="EMBL/GenBank/DDBJ databases">
        <authorList>
            <person name="Varghese N."/>
            <person name="Submissions S."/>
        </authorList>
    </citation>
    <scope>NUCLEOTIDE SEQUENCE [LARGE SCALE GENOMIC DNA]</scope>
    <source>
        <strain evidence="3">DSM 18130</strain>
    </source>
</reference>
<dbReference type="PANTHER" id="PTHR47197:SF3">
    <property type="entry name" value="DIHYDRO-HEME D1 DEHYDROGENASE"/>
    <property type="match status" value="1"/>
</dbReference>
<dbReference type="PANTHER" id="PTHR47197">
    <property type="entry name" value="PROTEIN NIRF"/>
    <property type="match status" value="1"/>
</dbReference>
<dbReference type="EMBL" id="FOJM01000014">
    <property type="protein sequence ID" value="SFA55407.1"/>
    <property type="molecule type" value="Genomic_DNA"/>
</dbReference>
<accession>A0A1I0TUM7</accession>
<dbReference type="InterPro" id="IPR051200">
    <property type="entry name" value="Host-pathogen_enzymatic-act"/>
</dbReference>